<evidence type="ECO:0000313" key="2">
    <source>
        <dbReference type="Proteomes" id="UP000265520"/>
    </source>
</evidence>
<reference evidence="1 2" key="1">
    <citation type="journal article" date="2018" name="Front. Plant Sci.">
        <title>Red Clover (Trifolium pratense) and Zigzag Clover (T. medium) - A Picture of Genomic Similarities and Differences.</title>
        <authorList>
            <person name="Dluhosova J."/>
            <person name="Istvanek J."/>
            <person name="Nedelnik J."/>
            <person name="Repkova J."/>
        </authorList>
    </citation>
    <scope>NUCLEOTIDE SEQUENCE [LARGE SCALE GENOMIC DNA]</scope>
    <source>
        <strain evidence="2">cv. 10/8</strain>
        <tissue evidence="1">Leaf</tissue>
    </source>
</reference>
<name>A0A392RCW3_9FABA</name>
<feature type="non-terminal residue" evidence="1">
    <location>
        <position position="42"/>
    </location>
</feature>
<accession>A0A392RCW3</accession>
<dbReference type="PANTHER" id="PTHR46245:SF10">
    <property type="entry name" value="B3 DOMAIN-CONTAINING TRANSCRIPTION FACTOR VAL3"/>
    <property type="match status" value="1"/>
</dbReference>
<sequence>MENEDIIELKITWQEAQGLLRPPPNHVPSIVVIEGFEFEEYE</sequence>
<organism evidence="1 2">
    <name type="scientific">Trifolium medium</name>
    <dbReference type="NCBI Taxonomy" id="97028"/>
    <lineage>
        <taxon>Eukaryota</taxon>
        <taxon>Viridiplantae</taxon>
        <taxon>Streptophyta</taxon>
        <taxon>Embryophyta</taxon>
        <taxon>Tracheophyta</taxon>
        <taxon>Spermatophyta</taxon>
        <taxon>Magnoliopsida</taxon>
        <taxon>eudicotyledons</taxon>
        <taxon>Gunneridae</taxon>
        <taxon>Pentapetalae</taxon>
        <taxon>rosids</taxon>
        <taxon>fabids</taxon>
        <taxon>Fabales</taxon>
        <taxon>Fabaceae</taxon>
        <taxon>Papilionoideae</taxon>
        <taxon>50 kb inversion clade</taxon>
        <taxon>NPAAA clade</taxon>
        <taxon>Hologalegina</taxon>
        <taxon>IRL clade</taxon>
        <taxon>Trifolieae</taxon>
        <taxon>Trifolium</taxon>
    </lineage>
</organism>
<dbReference type="PANTHER" id="PTHR46245">
    <property type="entry name" value="B3 DOMAIN-CONTAINING PROTEIN OS07G0563300"/>
    <property type="match status" value="1"/>
</dbReference>
<dbReference type="EMBL" id="LXQA010205885">
    <property type="protein sequence ID" value="MCI33620.1"/>
    <property type="molecule type" value="Genomic_DNA"/>
</dbReference>
<comment type="caution">
    <text evidence="1">The sequence shown here is derived from an EMBL/GenBank/DDBJ whole genome shotgun (WGS) entry which is preliminary data.</text>
</comment>
<protein>
    <submittedName>
        <fullName evidence="1">B3 domain-containing protein</fullName>
    </submittedName>
</protein>
<evidence type="ECO:0000313" key="1">
    <source>
        <dbReference type="EMBL" id="MCI33620.1"/>
    </source>
</evidence>
<dbReference type="Proteomes" id="UP000265520">
    <property type="component" value="Unassembled WGS sequence"/>
</dbReference>
<keyword evidence="2" id="KW-1185">Reference proteome</keyword>
<dbReference type="AlphaFoldDB" id="A0A392RCW3"/>
<proteinExistence type="predicted"/>